<gene>
    <name evidence="1" type="ORF">QR680_014063</name>
</gene>
<evidence type="ECO:0000313" key="2">
    <source>
        <dbReference type="Proteomes" id="UP001175271"/>
    </source>
</evidence>
<proteinExistence type="predicted"/>
<comment type="caution">
    <text evidence="1">The sequence shown here is derived from an EMBL/GenBank/DDBJ whole genome shotgun (WGS) entry which is preliminary data.</text>
</comment>
<accession>A0AA39I7K1</accession>
<protein>
    <submittedName>
        <fullName evidence="1">Uncharacterized protein</fullName>
    </submittedName>
</protein>
<name>A0AA39I7K1_9BILA</name>
<organism evidence="1 2">
    <name type="scientific">Steinernema hermaphroditum</name>
    <dbReference type="NCBI Taxonomy" id="289476"/>
    <lineage>
        <taxon>Eukaryota</taxon>
        <taxon>Metazoa</taxon>
        <taxon>Ecdysozoa</taxon>
        <taxon>Nematoda</taxon>
        <taxon>Chromadorea</taxon>
        <taxon>Rhabditida</taxon>
        <taxon>Tylenchina</taxon>
        <taxon>Panagrolaimomorpha</taxon>
        <taxon>Strongyloidoidea</taxon>
        <taxon>Steinernematidae</taxon>
        <taxon>Steinernema</taxon>
    </lineage>
</organism>
<dbReference type="Proteomes" id="UP001175271">
    <property type="component" value="Unassembled WGS sequence"/>
</dbReference>
<reference evidence="1" key="1">
    <citation type="submission" date="2023-06" db="EMBL/GenBank/DDBJ databases">
        <title>Genomic analysis of the entomopathogenic nematode Steinernema hermaphroditum.</title>
        <authorList>
            <person name="Schwarz E.M."/>
            <person name="Heppert J.K."/>
            <person name="Baniya A."/>
            <person name="Schwartz H.T."/>
            <person name="Tan C.-H."/>
            <person name="Antoshechkin I."/>
            <person name="Sternberg P.W."/>
            <person name="Goodrich-Blair H."/>
            <person name="Dillman A.R."/>
        </authorList>
    </citation>
    <scope>NUCLEOTIDE SEQUENCE</scope>
    <source>
        <strain evidence="1">PS9179</strain>
        <tissue evidence="1">Whole animal</tissue>
    </source>
</reference>
<dbReference type="AlphaFoldDB" id="A0AA39I7K1"/>
<dbReference type="EMBL" id="JAUCMV010000002">
    <property type="protein sequence ID" value="KAK0419288.1"/>
    <property type="molecule type" value="Genomic_DNA"/>
</dbReference>
<evidence type="ECO:0000313" key="1">
    <source>
        <dbReference type="EMBL" id="KAK0419288.1"/>
    </source>
</evidence>
<keyword evidence="2" id="KW-1185">Reference proteome</keyword>
<sequence>MDAVPYNFVEDVAMLAGCTCLWQLQNLADPLWESVGQLHYRKREYFSVYFRQTERGIEHLFGTADDFITPEYVKKNRRFVRLNYVFEDILNDHDRRQWANAVVLSEQETKKMLETVLCTRSQFSAKPSRQFLGLHTTLFSLLRDNLRFTTLRLAYCGETAEVFLSYQIEHSKILKQVTLQDDEWPNSVLALIKRFCMYQRRQNHVNASFCRTKIEGLNIVEYIQDFIDFWTQNAHLKCSFGYAVDEQTRRSLTQEEINDHRSYTRVLKHPTERSIAYVWGGKANGLVVFYRCVCSNDRPQSRECRTKCCYPALGINLREEDIEGEW</sequence>